<name>A0ACD5V8Q3_AVESA</name>
<accession>A0ACD5V8Q3</accession>
<proteinExistence type="predicted"/>
<evidence type="ECO:0000313" key="1">
    <source>
        <dbReference type="EnsemblPlants" id="AVESA.00010b.r2.2DG0381750.1.CDS"/>
    </source>
</evidence>
<reference evidence="1" key="1">
    <citation type="submission" date="2021-05" db="EMBL/GenBank/DDBJ databases">
        <authorList>
            <person name="Scholz U."/>
            <person name="Mascher M."/>
            <person name="Fiebig A."/>
        </authorList>
    </citation>
    <scope>NUCLEOTIDE SEQUENCE [LARGE SCALE GENOMIC DNA]</scope>
</reference>
<sequence length="641" mass="69815">MGEKVGKFLQLISTFLSGFIISFTRGWILTLVMMSCIPPAVAAAAILSYFVSKLSDSSQTAYVEAGKVLDQTVGSIKTVVSFTGEKNAIDKYEEFLKISYRATVHQGVIRGIALGSLWLIAFWSYGLAIWYGATLVIEKGYTGGYVINVMMASVAASVSLGQVSPCLSAFASAQIAASKMFATIDRKPAIKSTDDGLELENFLGNIELKDVHFSYPASPDKLIFKDFSICIPSGTKMALVGESGSGKSSLFSLLERFYDPQSGEVLLDGINLKQLNLSWVRQRVGLVSQEPILFTTTIRENLEYSKKGASQEEIRSAIVLANAASFVDMLPNGPDTLVGEHGAQLSGGQKQRIAIARAILKDPSILLFDEATSALDAESEHVVQDALENIMVNRTTVIIAHRLSTVKNADIISVLNRGQVVEQGPHAKLIRDVNGAYSQLLQLQELSMKKNEAHANDSNMLQQAGSGTSHSISQHNSRQPSFERDLSRHSSEGGSRRNSQTFSLQEHQNNENDDVESRQNAIRWLLNFHKPEIPILLCGCAAAAVNGAILPVFGLLISRAITTLYEPLNKLRKDSVFSAEIYVALGVISIIVNPVQSTLFNIAGGKIIKRIRAASFRQVVYQEMGWYDDPLNSSGAIGSRL</sequence>
<organism evidence="1 2">
    <name type="scientific">Avena sativa</name>
    <name type="common">Oat</name>
    <dbReference type="NCBI Taxonomy" id="4498"/>
    <lineage>
        <taxon>Eukaryota</taxon>
        <taxon>Viridiplantae</taxon>
        <taxon>Streptophyta</taxon>
        <taxon>Embryophyta</taxon>
        <taxon>Tracheophyta</taxon>
        <taxon>Spermatophyta</taxon>
        <taxon>Magnoliopsida</taxon>
        <taxon>Liliopsida</taxon>
        <taxon>Poales</taxon>
        <taxon>Poaceae</taxon>
        <taxon>BOP clade</taxon>
        <taxon>Pooideae</taxon>
        <taxon>Poodae</taxon>
        <taxon>Poeae</taxon>
        <taxon>Poeae Chloroplast Group 1 (Aveneae type)</taxon>
        <taxon>Aveninae</taxon>
        <taxon>Avena</taxon>
    </lineage>
</organism>
<keyword evidence="2" id="KW-1185">Reference proteome</keyword>
<dbReference type="EnsemblPlants" id="AVESA.00010b.r2.2DG0381750.1">
    <property type="protein sequence ID" value="AVESA.00010b.r2.2DG0381750.1.CDS"/>
    <property type="gene ID" value="AVESA.00010b.r2.2DG0381750"/>
</dbReference>
<protein>
    <submittedName>
        <fullName evidence="1">Uncharacterized protein</fullName>
    </submittedName>
</protein>
<dbReference type="Proteomes" id="UP001732700">
    <property type="component" value="Chromosome 2D"/>
</dbReference>
<reference evidence="1" key="2">
    <citation type="submission" date="2025-09" db="UniProtKB">
        <authorList>
            <consortium name="EnsemblPlants"/>
        </authorList>
    </citation>
    <scope>IDENTIFICATION</scope>
</reference>
<evidence type="ECO:0000313" key="2">
    <source>
        <dbReference type="Proteomes" id="UP001732700"/>
    </source>
</evidence>